<dbReference type="GO" id="GO:0046695">
    <property type="term" value="C:SLIK (SAGA-like) complex"/>
    <property type="evidence" value="ECO:0007669"/>
    <property type="project" value="InterPro"/>
</dbReference>
<keyword evidence="4" id="KW-0804">Transcription</keyword>
<evidence type="ECO:0000256" key="6">
    <source>
        <dbReference type="PROSITE-ProRule" id="PRU00035"/>
    </source>
</evidence>
<dbReference type="PRINTS" id="PR00503">
    <property type="entry name" value="BROMODOMAIN"/>
</dbReference>
<evidence type="ECO:0000313" key="9">
    <source>
        <dbReference type="EMBL" id="KAF9476670.1"/>
    </source>
</evidence>
<dbReference type="Gene3D" id="1.20.920.10">
    <property type="entry name" value="Bromodomain-like"/>
    <property type="match status" value="1"/>
</dbReference>
<gene>
    <name evidence="9" type="ORF">BDN70DRAFT_882134</name>
</gene>
<keyword evidence="10" id="KW-1185">Reference proteome</keyword>
<feature type="region of interest" description="Disordered" evidence="7">
    <location>
        <begin position="627"/>
        <end position="660"/>
    </location>
</feature>
<feature type="compositionally biased region" description="Pro residues" evidence="7">
    <location>
        <begin position="704"/>
        <end position="722"/>
    </location>
</feature>
<accession>A0A9P5YXV7</accession>
<dbReference type="GO" id="GO:0000124">
    <property type="term" value="C:SAGA complex"/>
    <property type="evidence" value="ECO:0007669"/>
    <property type="project" value="InterPro"/>
</dbReference>
<dbReference type="InterPro" id="IPR006565">
    <property type="entry name" value="BTP"/>
</dbReference>
<evidence type="ECO:0000259" key="8">
    <source>
        <dbReference type="PROSITE" id="PS50014"/>
    </source>
</evidence>
<dbReference type="InterPro" id="IPR018359">
    <property type="entry name" value="Bromodomain_CS"/>
</dbReference>
<feature type="compositionally biased region" description="Low complexity" evidence="7">
    <location>
        <begin position="693"/>
        <end position="703"/>
    </location>
</feature>
<dbReference type="SUPFAM" id="SSF47370">
    <property type="entry name" value="Bromodomain"/>
    <property type="match status" value="1"/>
</dbReference>
<dbReference type="EMBL" id="MU155286">
    <property type="protein sequence ID" value="KAF9476670.1"/>
    <property type="molecule type" value="Genomic_DNA"/>
</dbReference>
<feature type="compositionally biased region" description="Pro residues" evidence="7">
    <location>
        <begin position="643"/>
        <end position="656"/>
    </location>
</feature>
<dbReference type="InterPro" id="IPR001487">
    <property type="entry name" value="Bromodomain"/>
</dbReference>
<feature type="compositionally biased region" description="Polar residues" evidence="7">
    <location>
        <begin position="173"/>
        <end position="193"/>
    </location>
</feature>
<organism evidence="9 10">
    <name type="scientific">Pholiota conissans</name>
    <dbReference type="NCBI Taxonomy" id="109636"/>
    <lineage>
        <taxon>Eukaryota</taxon>
        <taxon>Fungi</taxon>
        <taxon>Dikarya</taxon>
        <taxon>Basidiomycota</taxon>
        <taxon>Agaricomycotina</taxon>
        <taxon>Agaricomycetes</taxon>
        <taxon>Agaricomycetidae</taxon>
        <taxon>Agaricales</taxon>
        <taxon>Agaricineae</taxon>
        <taxon>Strophariaceae</taxon>
        <taxon>Pholiota</taxon>
    </lineage>
</organism>
<feature type="compositionally biased region" description="Polar residues" evidence="7">
    <location>
        <begin position="727"/>
        <end position="736"/>
    </location>
</feature>
<evidence type="ECO:0000256" key="1">
    <source>
        <dbReference type="ARBA" id="ARBA00004123"/>
    </source>
</evidence>
<dbReference type="PROSITE" id="PS00633">
    <property type="entry name" value="BROMODOMAIN_1"/>
    <property type="match status" value="1"/>
</dbReference>
<comment type="subcellular location">
    <subcellularLocation>
        <location evidence="1">Nucleus</location>
    </subcellularLocation>
</comment>
<dbReference type="InterPro" id="IPR037782">
    <property type="entry name" value="Spt7"/>
</dbReference>
<name>A0A9P5YXV7_9AGAR</name>
<dbReference type="GO" id="GO:0006357">
    <property type="term" value="P:regulation of transcription by RNA polymerase II"/>
    <property type="evidence" value="ECO:0007669"/>
    <property type="project" value="TreeGrafter"/>
</dbReference>
<dbReference type="PANTHER" id="PTHR47343:SF1">
    <property type="entry name" value="TRANSCRIPTIONAL ACTIVATOR SPT7"/>
    <property type="match status" value="1"/>
</dbReference>
<evidence type="ECO:0000256" key="7">
    <source>
        <dbReference type="SAM" id="MobiDB-lite"/>
    </source>
</evidence>
<dbReference type="GO" id="GO:0006325">
    <property type="term" value="P:chromatin organization"/>
    <property type="evidence" value="ECO:0007669"/>
    <property type="project" value="UniProtKB-ARBA"/>
</dbReference>
<feature type="compositionally biased region" description="Basic residues" evidence="7">
    <location>
        <begin position="334"/>
        <end position="348"/>
    </location>
</feature>
<dbReference type="Pfam" id="PF07524">
    <property type="entry name" value="Bromo_TP"/>
    <property type="match status" value="1"/>
</dbReference>
<dbReference type="GO" id="GO:0005634">
    <property type="term" value="C:nucleus"/>
    <property type="evidence" value="ECO:0007669"/>
    <property type="project" value="UniProtKB-SubCell"/>
</dbReference>
<comment type="caution">
    <text evidence="9">The sequence shown here is derived from an EMBL/GenBank/DDBJ whole genome shotgun (WGS) entry which is preliminary data.</text>
</comment>
<dbReference type="Pfam" id="PF00439">
    <property type="entry name" value="Bromodomain"/>
    <property type="match status" value="1"/>
</dbReference>
<feature type="compositionally biased region" description="Basic and acidic residues" evidence="7">
    <location>
        <begin position="274"/>
        <end position="284"/>
    </location>
</feature>
<dbReference type="GO" id="GO:0005198">
    <property type="term" value="F:structural molecule activity"/>
    <property type="evidence" value="ECO:0007669"/>
    <property type="project" value="TreeGrafter"/>
</dbReference>
<dbReference type="Gene3D" id="1.10.20.10">
    <property type="entry name" value="Histone, subunit A"/>
    <property type="match status" value="1"/>
</dbReference>
<sequence>MNNLLRTLTESHVKPAGDLRLLLTTVKEGRRQSHDLKITDPFYDSLEGLLTDLKTITIDNRDAEAFLKPVSKAEVPDYYDVIQNPMDFQTMLKKVKQKQYKSKREFKDDLDLIWSNCLTYNAAENHPLRPCVKRLKVKAERLLKHITDRKERADPPIPSDLPSATGVARPRINGTNGYLNGRATSNTLSPPSNMGYTPTYKAISAKSRRDIPFSDTPAIIRTPEGMAMFMGLDRDVGALHPKSALSHTLRELAPPMEYESEGEDDMVVDGASLGDKRKNGTSDRRPRKKARFTAQYPTPLENDDVSQLWWGAVQSDALLANGLPGIPFGPSSSKQKKPRTTPKVKRTKKATEPLPPHPKSLLSMMNTNIKTMRRLRHTHAKFAALNAATAPPEDEEQGGEGGMFTTMAFGNGQRPLGTGSVPPPNFGLMDDDIVDEKIDEAPWTPGRRKGRSKVSGIDLGEENASDCIHWSTNKILEHAGFQGTSKVALDVLSDVTSEYLLNVGRTIKFLTDKFNKTMTAEEIILHTLFESGSSKIQDLERYISDDIERYGTRLGELEKKLVGAYRETTAGEILEDGGLFEEEDEEETGALAIGEFADLLGEDYLGLRELGIAAEFGMSNLTIPKRLLKGKKGQNKPTASKPTEPPPPYPPPPPLVPLTAGKVDDQIGLLKPYYQNRFALLAAANAPPSNMPSLPGPSFGLPGPSLPGLPHPAGPMPPPPVPAVITGPQTQPNGSPNGLPYPPIEPNLVLPDDPPTPAQVKMGPIGQIVKPNATAGTAKKKAKVAVPERAPSASGTAGSYPAGSVGTPEAGGSSPKKKKTANPGVGSGNGKKKKPDGSSGSASGLNGYPLPPVVFASA</sequence>
<dbReference type="InterPro" id="IPR036427">
    <property type="entry name" value="Bromodomain-like_sf"/>
</dbReference>
<reference evidence="9" key="1">
    <citation type="submission" date="2020-11" db="EMBL/GenBank/DDBJ databases">
        <authorList>
            <consortium name="DOE Joint Genome Institute"/>
            <person name="Ahrendt S."/>
            <person name="Riley R."/>
            <person name="Andreopoulos W."/>
            <person name="Labutti K."/>
            <person name="Pangilinan J."/>
            <person name="Ruiz-Duenas F.J."/>
            <person name="Barrasa J.M."/>
            <person name="Sanchez-Garcia M."/>
            <person name="Camarero S."/>
            <person name="Miyauchi S."/>
            <person name="Serrano A."/>
            <person name="Linde D."/>
            <person name="Babiker R."/>
            <person name="Drula E."/>
            <person name="Ayuso-Fernandez I."/>
            <person name="Pacheco R."/>
            <person name="Padilla G."/>
            <person name="Ferreira P."/>
            <person name="Barriuso J."/>
            <person name="Kellner H."/>
            <person name="Castanera R."/>
            <person name="Alfaro M."/>
            <person name="Ramirez L."/>
            <person name="Pisabarro A.G."/>
            <person name="Kuo A."/>
            <person name="Tritt A."/>
            <person name="Lipzen A."/>
            <person name="He G."/>
            <person name="Yan M."/>
            <person name="Ng V."/>
            <person name="Cullen D."/>
            <person name="Martin F."/>
            <person name="Rosso M.-N."/>
            <person name="Henrissat B."/>
            <person name="Hibbett D."/>
            <person name="Martinez A.T."/>
            <person name="Grigoriev I.V."/>
        </authorList>
    </citation>
    <scope>NUCLEOTIDE SEQUENCE</scope>
    <source>
        <strain evidence="9">CIRM-BRFM 674</strain>
    </source>
</reference>
<evidence type="ECO:0000256" key="3">
    <source>
        <dbReference type="ARBA" id="ARBA00023117"/>
    </source>
</evidence>
<proteinExistence type="predicted"/>
<dbReference type="Proteomes" id="UP000807469">
    <property type="component" value="Unassembled WGS sequence"/>
</dbReference>
<evidence type="ECO:0000256" key="5">
    <source>
        <dbReference type="ARBA" id="ARBA00023242"/>
    </source>
</evidence>
<feature type="region of interest" description="Disordered" evidence="7">
    <location>
        <begin position="693"/>
        <end position="858"/>
    </location>
</feature>
<keyword evidence="3 6" id="KW-0103">Bromodomain</keyword>
<keyword evidence="2" id="KW-0805">Transcription regulation</keyword>
<feature type="compositionally biased region" description="Acidic residues" evidence="7">
    <location>
        <begin position="258"/>
        <end position="267"/>
    </location>
</feature>
<feature type="domain" description="Bromo" evidence="8">
    <location>
        <begin position="58"/>
        <end position="128"/>
    </location>
</feature>
<dbReference type="InterPro" id="IPR009072">
    <property type="entry name" value="Histone-fold"/>
</dbReference>
<dbReference type="GO" id="GO:0046982">
    <property type="term" value="F:protein heterodimerization activity"/>
    <property type="evidence" value="ECO:0007669"/>
    <property type="project" value="InterPro"/>
</dbReference>
<feature type="region of interest" description="Disordered" evidence="7">
    <location>
        <begin position="257"/>
        <end position="295"/>
    </location>
</feature>
<feature type="region of interest" description="Disordered" evidence="7">
    <location>
        <begin position="324"/>
        <end position="362"/>
    </location>
</feature>
<evidence type="ECO:0000256" key="2">
    <source>
        <dbReference type="ARBA" id="ARBA00023015"/>
    </source>
</evidence>
<dbReference type="AlphaFoldDB" id="A0A9P5YXV7"/>
<evidence type="ECO:0000313" key="10">
    <source>
        <dbReference type="Proteomes" id="UP000807469"/>
    </source>
</evidence>
<dbReference type="SMART" id="SM00297">
    <property type="entry name" value="BROMO"/>
    <property type="match status" value="1"/>
</dbReference>
<evidence type="ECO:0000256" key="4">
    <source>
        <dbReference type="ARBA" id="ARBA00023163"/>
    </source>
</evidence>
<feature type="region of interest" description="Disordered" evidence="7">
    <location>
        <begin position="151"/>
        <end position="193"/>
    </location>
</feature>
<dbReference type="PROSITE" id="PS50014">
    <property type="entry name" value="BROMODOMAIN_2"/>
    <property type="match status" value="1"/>
</dbReference>
<protein>
    <recommendedName>
        <fullName evidence="8">Bromo domain-containing protein</fullName>
    </recommendedName>
</protein>
<keyword evidence="5" id="KW-0539">Nucleus</keyword>
<dbReference type="PANTHER" id="PTHR47343">
    <property type="entry name" value="TRANSCRIPTIONAL ACTIVATOR SPT7"/>
    <property type="match status" value="1"/>
</dbReference>
<dbReference type="CDD" id="cd22927">
    <property type="entry name" value="HFD_SPT7"/>
    <property type="match status" value="1"/>
</dbReference>
<dbReference type="OrthoDB" id="21449at2759"/>